<keyword evidence="3" id="KW-0411">Iron-sulfur</keyword>
<evidence type="ECO:0000256" key="2">
    <source>
        <dbReference type="ARBA" id="ARBA00023004"/>
    </source>
</evidence>
<evidence type="ECO:0000313" key="5">
    <source>
        <dbReference type="EMBL" id="HJA99444.1"/>
    </source>
</evidence>
<dbReference type="GO" id="GO:0051536">
    <property type="term" value="F:iron-sulfur cluster binding"/>
    <property type="evidence" value="ECO:0007669"/>
    <property type="project" value="UniProtKB-KW"/>
</dbReference>
<dbReference type="AlphaFoldDB" id="A0A9D2L534"/>
<protein>
    <submittedName>
        <fullName evidence="5">4Fe-4S binding protein</fullName>
    </submittedName>
</protein>
<evidence type="ECO:0000256" key="3">
    <source>
        <dbReference type="ARBA" id="ARBA00023014"/>
    </source>
</evidence>
<comment type="caution">
    <text evidence="5">The sequence shown here is derived from an EMBL/GenBank/DDBJ whole genome shotgun (WGS) entry which is preliminary data.</text>
</comment>
<evidence type="ECO:0000259" key="4">
    <source>
        <dbReference type="PROSITE" id="PS51379"/>
    </source>
</evidence>
<dbReference type="GO" id="GO:0046872">
    <property type="term" value="F:metal ion binding"/>
    <property type="evidence" value="ECO:0007669"/>
    <property type="project" value="UniProtKB-KW"/>
</dbReference>
<evidence type="ECO:0000256" key="1">
    <source>
        <dbReference type="ARBA" id="ARBA00022723"/>
    </source>
</evidence>
<dbReference type="InterPro" id="IPR017900">
    <property type="entry name" value="4Fe4S_Fe_S_CS"/>
</dbReference>
<feature type="domain" description="4Fe-4S ferredoxin-type" evidence="4">
    <location>
        <begin position="33"/>
        <end position="61"/>
    </location>
</feature>
<dbReference type="EMBL" id="DWYR01000025">
    <property type="protein sequence ID" value="HJA99444.1"/>
    <property type="molecule type" value="Genomic_DNA"/>
</dbReference>
<accession>A0A9D2L534</accession>
<dbReference type="Proteomes" id="UP000824259">
    <property type="component" value="Unassembled WGS sequence"/>
</dbReference>
<evidence type="ECO:0000313" key="6">
    <source>
        <dbReference type="Proteomes" id="UP000824259"/>
    </source>
</evidence>
<reference evidence="5" key="1">
    <citation type="journal article" date="2021" name="PeerJ">
        <title>Extensive microbial diversity within the chicken gut microbiome revealed by metagenomics and culture.</title>
        <authorList>
            <person name="Gilroy R."/>
            <person name="Ravi A."/>
            <person name="Getino M."/>
            <person name="Pursley I."/>
            <person name="Horton D.L."/>
            <person name="Alikhan N.F."/>
            <person name="Baker D."/>
            <person name="Gharbi K."/>
            <person name="Hall N."/>
            <person name="Watson M."/>
            <person name="Adriaenssens E.M."/>
            <person name="Foster-Nyarko E."/>
            <person name="Jarju S."/>
            <person name="Secka A."/>
            <person name="Antonio M."/>
            <person name="Oren A."/>
            <person name="Chaudhuri R.R."/>
            <person name="La Ragione R."/>
            <person name="Hildebrand F."/>
            <person name="Pallen M.J."/>
        </authorList>
    </citation>
    <scope>NUCLEOTIDE SEQUENCE</scope>
    <source>
        <strain evidence="5">CHK169-11906</strain>
    </source>
</reference>
<reference evidence="5" key="2">
    <citation type="submission" date="2021-04" db="EMBL/GenBank/DDBJ databases">
        <authorList>
            <person name="Gilroy R."/>
        </authorList>
    </citation>
    <scope>NUCLEOTIDE SEQUENCE</scope>
    <source>
        <strain evidence="5">CHK169-11906</strain>
    </source>
</reference>
<dbReference type="InterPro" id="IPR017896">
    <property type="entry name" value="4Fe4S_Fe-S-bd"/>
</dbReference>
<sequence>MALKIDAALCPQNHHCPMIDQCPVGAISQEGFSLPVIDPDRCIECGHCIEICGRQAVYRES</sequence>
<keyword evidence="2" id="KW-0408">Iron</keyword>
<name>A0A9D2L534_9BACT</name>
<proteinExistence type="predicted"/>
<dbReference type="PROSITE" id="PS00198">
    <property type="entry name" value="4FE4S_FER_1"/>
    <property type="match status" value="1"/>
</dbReference>
<organism evidence="5 6">
    <name type="scientific">Candidatus Alistipes avicola</name>
    <dbReference type="NCBI Taxonomy" id="2838432"/>
    <lineage>
        <taxon>Bacteria</taxon>
        <taxon>Pseudomonadati</taxon>
        <taxon>Bacteroidota</taxon>
        <taxon>Bacteroidia</taxon>
        <taxon>Bacteroidales</taxon>
        <taxon>Rikenellaceae</taxon>
        <taxon>Alistipes</taxon>
    </lineage>
</organism>
<gene>
    <name evidence="5" type="ORF">H9779_07605</name>
</gene>
<keyword evidence="1" id="KW-0479">Metal-binding</keyword>
<dbReference type="SUPFAM" id="SSF54862">
    <property type="entry name" value="4Fe-4S ferredoxins"/>
    <property type="match status" value="1"/>
</dbReference>
<dbReference type="Gene3D" id="3.30.70.20">
    <property type="match status" value="1"/>
</dbReference>
<dbReference type="Pfam" id="PF12837">
    <property type="entry name" value="Fer4_6"/>
    <property type="match status" value="1"/>
</dbReference>
<dbReference type="PROSITE" id="PS51379">
    <property type="entry name" value="4FE4S_FER_2"/>
    <property type="match status" value="1"/>
</dbReference>